<dbReference type="Pfam" id="PF08801">
    <property type="entry name" value="Nucleoporin_N"/>
    <property type="match status" value="1"/>
</dbReference>
<evidence type="ECO:0000313" key="8">
    <source>
        <dbReference type="EMBL" id="KAK2079737.1"/>
    </source>
</evidence>
<evidence type="ECO:0000256" key="4">
    <source>
        <dbReference type="ARBA" id="ARBA00023242"/>
    </source>
</evidence>
<feature type="compositionally biased region" description="Low complexity" evidence="5">
    <location>
        <begin position="434"/>
        <end position="450"/>
    </location>
</feature>
<dbReference type="GO" id="GO:0044611">
    <property type="term" value="C:nuclear pore inner ring"/>
    <property type="evidence" value="ECO:0007669"/>
    <property type="project" value="TreeGrafter"/>
</dbReference>
<keyword evidence="9" id="KW-1185">Reference proteome</keyword>
<evidence type="ECO:0000259" key="6">
    <source>
        <dbReference type="Pfam" id="PF03177"/>
    </source>
</evidence>
<feature type="compositionally biased region" description="Low complexity" evidence="5">
    <location>
        <begin position="17"/>
        <end position="27"/>
    </location>
</feature>
<protein>
    <recommendedName>
        <fullName evidence="10">Nucleoporin Nup133/Nup155-like N-terminal domain-containing protein</fullName>
    </recommendedName>
</protein>
<feature type="compositionally biased region" description="Low complexity" evidence="5">
    <location>
        <begin position="736"/>
        <end position="745"/>
    </location>
</feature>
<dbReference type="EMBL" id="JASFZW010000002">
    <property type="protein sequence ID" value="KAK2079737.1"/>
    <property type="molecule type" value="Genomic_DNA"/>
</dbReference>
<feature type="region of interest" description="Disordered" evidence="5">
    <location>
        <begin position="416"/>
        <end position="494"/>
    </location>
</feature>
<dbReference type="Pfam" id="PF03177">
    <property type="entry name" value="Nucleoporin_C"/>
    <property type="match status" value="1"/>
</dbReference>
<feature type="compositionally biased region" description="Basic and acidic residues" evidence="5">
    <location>
        <begin position="719"/>
        <end position="728"/>
    </location>
</feature>
<comment type="subcellular location">
    <subcellularLocation>
        <location evidence="1">Nucleus</location>
    </subcellularLocation>
</comment>
<dbReference type="InterPro" id="IPR014908">
    <property type="entry name" value="Nucleoporin_Nup133/Nup155_N"/>
</dbReference>
<evidence type="ECO:0000256" key="5">
    <source>
        <dbReference type="SAM" id="MobiDB-lite"/>
    </source>
</evidence>
<comment type="caution">
    <text evidence="8">The sequence shown here is derived from an EMBL/GenBank/DDBJ whole genome shotgun (WGS) entry which is preliminary data.</text>
</comment>
<feature type="compositionally biased region" description="Low complexity" evidence="5">
    <location>
        <begin position="460"/>
        <end position="475"/>
    </location>
</feature>
<dbReference type="Gene3D" id="1.20.58.1780">
    <property type="match status" value="1"/>
</dbReference>
<evidence type="ECO:0000256" key="1">
    <source>
        <dbReference type="ARBA" id="ARBA00004123"/>
    </source>
</evidence>
<dbReference type="PANTHER" id="PTHR10350">
    <property type="entry name" value="NUCLEAR PORE COMPLEX PROTEIN NUP155"/>
    <property type="match status" value="1"/>
</dbReference>
<dbReference type="PANTHER" id="PTHR10350:SF6">
    <property type="entry name" value="NUCLEAR PORE COMPLEX PROTEIN NUP155"/>
    <property type="match status" value="1"/>
</dbReference>
<accession>A0AAD9IP27</accession>
<dbReference type="Gene3D" id="1.20.120.1050">
    <property type="match status" value="1"/>
</dbReference>
<dbReference type="GO" id="GO:0000972">
    <property type="term" value="P:transcription-dependent tethering of RNA polymerase II gene DNA at nuclear periphery"/>
    <property type="evidence" value="ECO:0007669"/>
    <property type="project" value="TreeGrafter"/>
</dbReference>
<dbReference type="Proteomes" id="UP001255856">
    <property type="component" value="Unassembled WGS sequence"/>
</dbReference>
<evidence type="ECO:0008006" key="10">
    <source>
        <dbReference type="Google" id="ProtNLM"/>
    </source>
</evidence>
<dbReference type="GO" id="GO:0006606">
    <property type="term" value="P:protein import into nucleus"/>
    <property type="evidence" value="ECO:0007669"/>
    <property type="project" value="TreeGrafter"/>
</dbReference>
<feature type="region of interest" description="Disordered" evidence="5">
    <location>
        <begin position="719"/>
        <end position="745"/>
    </location>
</feature>
<feature type="domain" description="Nucleoporin Nup133/Nup155-like N-terminal" evidence="7">
    <location>
        <begin position="92"/>
        <end position="384"/>
    </location>
</feature>
<dbReference type="GO" id="GO:0036228">
    <property type="term" value="P:protein localization to nuclear inner membrane"/>
    <property type="evidence" value="ECO:0007669"/>
    <property type="project" value="TreeGrafter"/>
</dbReference>
<dbReference type="InterPro" id="IPR004870">
    <property type="entry name" value="Nucleoporin_Nup155"/>
</dbReference>
<feature type="region of interest" description="Disordered" evidence="5">
    <location>
        <begin position="879"/>
        <end position="898"/>
    </location>
</feature>
<organism evidence="8 9">
    <name type="scientific">Prototheca wickerhamii</name>
    <dbReference type="NCBI Taxonomy" id="3111"/>
    <lineage>
        <taxon>Eukaryota</taxon>
        <taxon>Viridiplantae</taxon>
        <taxon>Chlorophyta</taxon>
        <taxon>core chlorophytes</taxon>
        <taxon>Trebouxiophyceae</taxon>
        <taxon>Chlorellales</taxon>
        <taxon>Chlorellaceae</taxon>
        <taxon>Prototheca</taxon>
    </lineage>
</organism>
<feature type="domain" description="Nucleoporin Nup133/Nup155-like C-terminal" evidence="6">
    <location>
        <begin position="1096"/>
        <end position="1301"/>
    </location>
</feature>
<keyword evidence="4" id="KW-0539">Nucleus</keyword>
<gene>
    <name evidence="8" type="ORF">QBZ16_002132</name>
</gene>
<dbReference type="InterPro" id="IPR007187">
    <property type="entry name" value="Nucleoporin_Nup133/Nup155_C"/>
</dbReference>
<proteinExistence type="inferred from homology"/>
<dbReference type="GO" id="GO:0017056">
    <property type="term" value="F:structural constituent of nuclear pore"/>
    <property type="evidence" value="ECO:0007669"/>
    <property type="project" value="InterPro"/>
</dbReference>
<evidence type="ECO:0000259" key="7">
    <source>
        <dbReference type="Pfam" id="PF08801"/>
    </source>
</evidence>
<evidence type="ECO:0000256" key="2">
    <source>
        <dbReference type="ARBA" id="ARBA00007373"/>
    </source>
</evidence>
<evidence type="ECO:0000313" key="9">
    <source>
        <dbReference type="Proteomes" id="UP001255856"/>
    </source>
</evidence>
<sequence>MQGLTPPPSAWADDHVGLGPLPAPGAGESPIQDAGDVALVSSAWKHLKSVAGRDETRHADLYDLLASSLREVQYTFSPLEWPQQLRPVGSAMSEMPEVVLKRYAACQTVAFCGVFPELRRAWASVDSSLFLWRYDRWQDVPLEYSGEEQSMVSVGLAPARPGVFVAAIRQLLVVCTTTEVMLLGVCRAEGVDADAADELTLAPLPLYSAPTDGVTMTSVAATRAGRIFLGGADGQLYELQYRAAEQGSVLGVVAGRWRGGRRSTLVCHTAGVRRFLPSVLPSFVLPQPSPLLELAVDDDRGALYACSADSALLVFDLGPDGAAGPHRVAECRDALNRGLDAGGAGRAPPAPLAIAALLPVPRSESARLALVTVTSEGQRIYWSTHAPAGGMQGRGGDVVGAAAAADGALVLAEGGAGEGERRHGAPALHRARPDAAAAAARGGASLSGAGQPLVPRGRGRAAPARPGPGLRAAPRLQRRRGGRRADAPGAAAASASLRPRPRFVLSTSAGVLEFERLRPVDTLALLLEAGDARQISALLRALGPVECAALLALLAGLGSPREGAAVPASPAAISRARAALADPRLVARPLVADGAAGPAGRLDALSAPPPATANNLPAWADATPGAASALAPQTPAAPAQAFDMGAPVPVAEQEWTATHRGLCLLVSRMLAPALWDEPVFVAEGPDALLRPALGEEALARLEGQLERLAALAASLHGDAAERERHGGGDVDGGADAGSAPGEQRWRASAAAGDAGLALTTPAHQATSAAASTAAARREESRRARAIAALLSRAAQACFLLRTLRENNVGRLIARAGPELRRQALALRLHDWSVGADGEAAIAAIVAALLGERIGAAADGAAAGLAAELRAGCPALFGEDDRPRWPAPSAPRPRRTGRRPWPEATRLLVAVPLAVDLSALGPRLARLGAWAALVATALRRAVAGADAPDAPVVNALRALLPATTSEPLPPGWEPLRAEWASQRTAGELAAMRRDLLRAATGEGPGSGAALASRSERDDAAAGAAARALAIPGAPDAPPHGLLAAAATALREGLYGCLLDAGALPGPAGRARGPAARASQVPPLQPRQVAALVALARLYTARESYLQAAQAYEVLADVPAALLPGGEPALGLAQRAEFLEAAVLQARSAADSALLEQLDSKTRILAVQRRIVDALLDLADERPLNEDLLLVLKSSVRPLAELYNDVAVPKQLWSCCLEMISISAYGDAAYVMHLWDLCLKAAWEGGWAAAAPDSEMDDPHQSAIEALESMAEEVESLALRSPSVDENSFPLAHILLRLEQAAAGLWPLATDLGLDTQRPGAAATAAAGGSAERVLRAYELLLSGSGAVAALAGDEEVSTGRADFRARLLAGAAHLLGSAATALRQGAAVAGSQREAASLLSGCDLLASHARRLGAQGAEVALRLDQIADELRAGARTQWGAAGGGAAYSLFANGL</sequence>
<comment type="similarity">
    <text evidence="2">Belongs to the non-repetitive/WGA-negative nucleoporin family.</text>
</comment>
<feature type="region of interest" description="Disordered" evidence="5">
    <location>
        <begin position="1"/>
        <end position="32"/>
    </location>
</feature>
<evidence type="ECO:0000256" key="3">
    <source>
        <dbReference type="ARBA" id="ARBA00022448"/>
    </source>
</evidence>
<reference evidence="8" key="1">
    <citation type="submission" date="2021-01" db="EMBL/GenBank/DDBJ databases">
        <authorList>
            <person name="Eckstrom K.M.E."/>
        </authorList>
    </citation>
    <scope>NUCLEOTIDE SEQUENCE</scope>
    <source>
        <strain evidence="8">UVCC 0001</strain>
    </source>
</reference>
<name>A0AAD9IP27_PROWI</name>
<dbReference type="GO" id="GO:0006405">
    <property type="term" value="P:RNA export from nucleus"/>
    <property type="evidence" value="ECO:0007669"/>
    <property type="project" value="TreeGrafter"/>
</dbReference>
<keyword evidence="3" id="KW-0813">Transport</keyword>